<dbReference type="Proteomes" id="UP000601435">
    <property type="component" value="Unassembled WGS sequence"/>
</dbReference>
<sequence>MAIAEVVARSPHREPLCPTQDPGVDRESDESEEEDLMAVLSSCREAKAWGVLESLGSKQEDQGVLKQELSPSAPSQAGTAAATCQSVDEHLPSREALDLDRDEASGTCTDGAALGEPETERGPAPGQLEDVPAHRDRPTGSPSSRFETSPISALVLRAGSLSTHGSRASQFYDLVKLRRRTDCAEGANGFFETYRVLRKRGRGDTQASTTTAVSGCQDEAWHPAHSAQEGLEGPEKVHTEDDSACEDVVMAKQPEGSSPSSPTASPQKCSNAVFAKRKRTMQPPNKQRSVAKITAKRHVATPARASADAALVAAYTSSGSCGKSSNGPAHRRPKWQ</sequence>
<evidence type="ECO:0000256" key="1">
    <source>
        <dbReference type="SAM" id="MobiDB-lite"/>
    </source>
</evidence>
<dbReference type="EMBL" id="CAJNJA010069963">
    <property type="protein sequence ID" value="CAE7899559.1"/>
    <property type="molecule type" value="Genomic_DNA"/>
</dbReference>
<evidence type="ECO:0000313" key="3">
    <source>
        <dbReference type="Proteomes" id="UP000601435"/>
    </source>
</evidence>
<feature type="region of interest" description="Disordered" evidence="1">
    <location>
        <begin position="201"/>
        <end position="336"/>
    </location>
</feature>
<feature type="compositionally biased region" description="Polar residues" evidence="1">
    <location>
        <begin position="255"/>
        <end position="270"/>
    </location>
</feature>
<feature type="compositionally biased region" description="Acidic residues" evidence="1">
    <location>
        <begin position="27"/>
        <end position="36"/>
    </location>
</feature>
<feature type="compositionally biased region" description="Polar residues" evidence="1">
    <location>
        <begin position="69"/>
        <end position="86"/>
    </location>
</feature>
<feature type="compositionally biased region" description="Low complexity" evidence="1">
    <location>
        <begin position="303"/>
        <end position="314"/>
    </location>
</feature>
<accession>A0A813BBY6</accession>
<reference evidence="2" key="1">
    <citation type="submission" date="2021-02" db="EMBL/GenBank/DDBJ databases">
        <authorList>
            <person name="Dougan E. K."/>
            <person name="Rhodes N."/>
            <person name="Thang M."/>
            <person name="Chan C."/>
        </authorList>
    </citation>
    <scope>NUCLEOTIDE SEQUENCE</scope>
</reference>
<organism evidence="2 3">
    <name type="scientific">Symbiodinium necroappetens</name>
    <dbReference type="NCBI Taxonomy" id="1628268"/>
    <lineage>
        <taxon>Eukaryota</taxon>
        <taxon>Sar</taxon>
        <taxon>Alveolata</taxon>
        <taxon>Dinophyceae</taxon>
        <taxon>Suessiales</taxon>
        <taxon>Symbiodiniaceae</taxon>
        <taxon>Symbiodinium</taxon>
    </lineage>
</organism>
<feature type="compositionally biased region" description="Polar residues" evidence="1">
    <location>
        <begin position="315"/>
        <end position="327"/>
    </location>
</feature>
<feature type="compositionally biased region" description="Basic and acidic residues" evidence="1">
    <location>
        <begin position="87"/>
        <end position="104"/>
    </location>
</feature>
<feature type="region of interest" description="Disordered" evidence="1">
    <location>
        <begin position="58"/>
        <end position="148"/>
    </location>
</feature>
<gene>
    <name evidence="2" type="ORF">SNEC2469_LOCUS30226</name>
</gene>
<feature type="compositionally biased region" description="Polar residues" evidence="1">
    <location>
        <begin position="205"/>
        <end position="214"/>
    </location>
</feature>
<evidence type="ECO:0000313" key="2">
    <source>
        <dbReference type="EMBL" id="CAE7899559.1"/>
    </source>
</evidence>
<feature type="region of interest" description="Disordered" evidence="1">
    <location>
        <begin position="1"/>
        <end position="37"/>
    </location>
</feature>
<protein>
    <submittedName>
        <fullName evidence="2">Uncharacterized protein</fullName>
    </submittedName>
</protein>
<comment type="caution">
    <text evidence="2">The sequence shown here is derived from an EMBL/GenBank/DDBJ whole genome shotgun (WGS) entry which is preliminary data.</text>
</comment>
<name>A0A813BBY6_9DINO</name>
<dbReference type="AlphaFoldDB" id="A0A813BBY6"/>
<proteinExistence type="predicted"/>
<keyword evidence="3" id="KW-1185">Reference proteome</keyword>
<dbReference type="OrthoDB" id="414990at2759"/>